<dbReference type="Gene3D" id="2.60.40.1120">
    <property type="entry name" value="Carboxypeptidase-like, regulatory domain"/>
    <property type="match status" value="1"/>
</dbReference>
<dbReference type="InterPro" id="IPR008969">
    <property type="entry name" value="CarboxyPept-like_regulatory"/>
</dbReference>
<keyword evidence="4" id="KW-0675">Receptor</keyword>
<dbReference type="NCBIfam" id="TIGR04183">
    <property type="entry name" value="Por_Secre_tail"/>
    <property type="match status" value="1"/>
</dbReference>
<evidence type="ECO:0000259" key="3">
    <source>
        <dbReference type="Pfam" id="PF18962"/>
    </source>
</evidence>
<dbReference type="AlphaFoldDB" id="A0A7L4ZJE3"/>
<dbReference type="EMBL" id="CP019288">
    <property type="protein sequence ID" value="QHI36631.1"/>
    <property type="molecule type" value="Genomic_DNA"/>
</dbReference>
<dbReference type="RefSeq" id="WP_160129320.1">
    <property type="nucleotide sequence ID" value="NZ_CP019288.1"/>
</dbReference>
<evidence type="ECO:0000313" key="5">
    <source>
        <dbReference type="Proteomes" id="UP000464657"/>
    </source>
</evidence>
<protein>
    <submittedName>
        <fullName evidence="4">TonB-dependent receptor SusC</fullName>
    </submittedName>
</protein>
<dbReference type="OrthoDB" id="914976at2"/>
<dbReference type="Proteomes" id="UP000464657">
    <property type="component" value="Chromosome"/>
</dbReference>
<proteinExistence type="predicted"/>
<reference evidence="4 5" key="1">
    <citation type="journal article" date="2013" name="Int. J. Syst. Evol. Microbiol.">
        <title>Kordia antarctica sp. nov., isolated from Antarctic seawater.</title>
        <authorList>
            <person name="Baek K."/>
            <person name="Choi A."/>
            <person name="Kang I."/>
            <person name="Lee K."/>
            <person name="Cho J.C."/>
        </authorList>
    </citation>
    <scope>NUCLEOTIDE SEQUENCE [LARGE SCALE GENOMIC DNA]</scope>
    <source>
        <strain evidence="4 5">IMCC3317</strain>
    </source>
</reference>
<feature type="signal peptide" evidence="2">
    <location>
        <begin position="1"/>
        <end position="19"/>
    </location>
</feature>
<dbReference type="KEGG" id="kan:IMCC3317_19940"/>
<dbReference type="InterPro" id="IPR026444">
    <property type="entry name" value="Secre_tail"/>
</dbReference>
<dbReference type="SUPFAM" id="SSF49464">
    <property type="entry name" value="Carboxypeptidase regulatory domain-like"/>
    <property type="match status" value="1"/>
</dbReference>
<evidence type="ECO:0000313" key="4">
    <source>
        <dbReference type="EMBL" id="QHI36631.1"/>
    </source>
</evidence>
<keyword evidence="5" id="KW-1185">Reference proteome</keyword>
<name>A0A7L4ZJE3_9FLAO</name>
<dbReference type="Pfam" id="PF13715">
    <property type="entry name" value="CarbopepD_reg_2"/>
    <property type="match status" value="1"/>
</dbReference>
<feature type="chain" id="PRO_5029505323" evidence="2">
    <location>
        <begin position="20"/>
        <end position="212"/>
    </location>
</feature>
<evidence type="ECO:0000256" key="2">
    <source>
        <dbReference type="SAM" id="SignalP"/>
    </source>
</evidence>
<keyword evidence="1 2" id="KW-0732">Signal</keyword>
<gene>
    <name evidence="4" type="primary">susC_9</name>
    <name evidence="4" type="ORF">IMCC3317_19940</name>
</gene>
<dbReference type="Gene3D" id="2.60.40.3080">
    <property type="match status" value="1"/>
</dbReference>
<dbReference type="Pfam" id="PF18962">
    <property type="entry name" value="Por_Secre_tail"/>
    <property type="match status" value="1"/>
</dbReference>
<organism evidence="4 5">
    <name type="scientific">Kordia antarctica</name>
    <dbReference type="NCBI Taxonomy" id="1218801"/>
    <lineage>
        <taxon>Bacteria</taxon>
        <taxon>Pseudomonadati</taxon>
        <taxon>Bacteroidota</taxon>
        <taxon>Flavobacteriia</taxon>
        <taxon>Flavobacteriales</taxon>
        <taxon>Flavobacteriaceae</taxon>
        <taxon>Kordia</taxon>
    </lineage>
</organism>
<feature type="domain" description="Secretion system C-terminal sorting" evidence="3">
    <location>
        <begin position="136"/>
        <end position="202"/>
    </location>
</feature>
<sequence>MKSTLLFYLFFSLSICCFAQMNSVTGTIYDEDKNILADANVIVKNSKEGTITDKKGQFTLDVTPKDTLEISYLGFETKEIVVGDQKEITIILKSEWEKLDASIIVAEDYNRTIRCGFSWKVIYIEEEYNHVIIGTLFPNPSTNGLFQLQLDKTYTNIQIEVFNMNGQLIQTSTYTKLSKIPQIDLSTQAKGVYLIRTIVDGELLETKKAVKA</sequence>
<evidence type="ECO:0000256" key="1">
    <source>
        <dbReference type="ARBA" id="ARBA00022729"/>
    </source>
</evidence>
<accession>A0A7L4ZJE3</accession>